<dbReference type="GO" id="GO:0006355">
    <property type="term" value="P:regulation of DNA-templated transcription"/>
    <property type="evidence" value="ECO:0007669"/>
    <property type="project" value="InterPro"/>
</dbReference>
<evidence type="ECO:0000313" key="3">
    <source>
        <dbReference type="Proteomes" id="UP000326546"/>
    </source>
</evidence>
<dbReference type="SMART" id="SM00421">
    <property type="entry name" value="HTH_LUXR"/>
    <property type="match status" value="1"/>
</dbReference>
<evidence type="ECO:0000313" key="2">
    <source>
        <dbReference type="EMBL" id="QFG67564.1"/>
    </source>
</evidence>
<evidence type="ECO:0000259" key="1">
    <source>
        <dbReference type="PROSITE" id="PS50043"/>
    </source>
</evidence>
<proteinExistence type="predicted"/>
<sequence length="351" mass="39002">MATMAEIRQDDRMNHDPRGDADLHGVAFEEFVSRMCVACIRLGTADRGRLRERGYSDAEIDLGTAELLARGFLAHSDEEDTWAVVPPRESFPQYLEIMEHRTALARASIPELDNQWRRAVGRGTRATLPDLDLLSSVPEVIERIEAMHRSARQRLWWALDASVVTRELLVRVAADERLLALADGVDVRLVLDTSVLNEPWALDRLERADAQGYSARVGNGVPFGVLVCDDESVLVDISAYDPDGYGSLALRRRPARQAVIRLFEAIWSLSTPFGPTSQVLEATGEEPVAPLDDRDTKVLALLSIGASDKVIARQIGSSVRTVERRIRYLTDHLGAATRFQAGVQAVRRGWV</sequence>
<dbReference type="InterPro" id="IPR016032">
    <property type="entry name" value="Sig_transdc_resp-reg_C-effctor"/>
</dbReference>
<dbReference type="EMBL" id="CP044427">
    <property type="protein sequence ID" value="QFG67564.1"/>
    <property type="molecule type" value="Genomic_DNA"/>
</dbReference>
<dbReference type="PROSITE" id="PS50043">
    <property type="entry name" value="HTH_LUXR_2"/>
    <property type="match status" value="1"/>
</dbReference>
<accession>A0A5J6V2M0</accession>
<reference evidence="2 3" key="1">
    <citation type="submission" date="2019-09" db="EMBL/GenBank/DDBJ databases">
        <title>Serinicoccus pratensis sp. nov., isolated from meadow soil.</title>
        <authorList>
            <person name="Zhang W."/>
        </authorList>
    </citation>
    <scope>NUCLEOTIDE SEQUENCE [LARGE SCALE GENOMIC DNA]</scope>
    <source>
        <strain evidence="2 3">W204</strain>
    </source>
</reference>
<dbReference type="InterPro" id="IPR036388">
    <property type="entry name" value="WH-like_DNA-bd_sf"/>
</dbReference>
<dbReference type="OrthoDB" id="3369460at2"/>
<name>A0A5J6V2M0_9MICO</name>
<protein>
    <recommendedName>
        <fullName evidence="1">HTH luxR-type domain-containing protein</fullName>
    </recommendedName>
</protein>
<gene>
    <name evidence="2" type="ORF">FY030_01425</name>
</gene>
<dbReference type="InterPro" id="IPR000792">
    <property type="entry name" value="Tscrpt_reg_LuxR_C"/>
</dbReference>
<dbReference type="InterPro" id="IPR051797">
    <property type="entry name" value="TrmB-like"/>
</dbReference>
<feature type="domain" description="HTH luxR-type" evidence="1">
    <location>
        <begin position="284"/>
        <end position="349"/>
    </location>
</feature>
<organism evidence="2 3">
    <name type="scientific">Ornithinimicrobium pratense</name>
    <dbReference type="NCBI Taxonomy" id="2593973"/>
    <lineage>
        <taxon>Bacteria</taxon>
        <taxon>Bacillati</taxon>
        <taxon>Actinomycetota</taxon>
        <taxon>Actinomycetes</taxon>
        <taxon>Micrococcales</taxon>
        <taxon>Ornithinimicrobiaceae</taxon>
        <taxon>Ornithinimicrobium</taxon>
    </lineage>
</organism>
<dbReference type="AlphaFoldDB" id="A0A5J6V2M0"/>
<dbReference type="SUPFAM" id="SSF46894">
    <property type="entry name" value="C-terminal effector domain of the bipartite response regulators"/>
    <property type="match status" value="1"/>
</dbReference>
<keyword evidence="3" id="KW-1185">Reference proteome</keyword>
<dbReference type="KEGG" id="serw:FY030_01425"/>
<dbReference type="PANTHER" id="PTHR34293">
    <property type="entry name" value="HTH-TYPE TRANSCRIPTIONAL REGULATOR TRMBL2"/>
    <property type="match status" value="1"/>
</dbReference>
<dbReference type="PANTHER" id="PTHR34293:SF1">
    <property type="entry name" value="HTH-TYPE TRANSCRIPTIONAL REGULATOR TRMBL2"/>
    <property type="match status" value="1"/>
</dbReference>
<dbReference type="GO" id="GO:0003677">
    <property type="term" value="F:DNA binding"/>
    <property type="evidence" value="ECO:0007669"/>
    <property type="project" value="InterPro"/>
</dbReference>
<dbReference type="Gene3D" id="1.10.10.10">
    <property type="entry name" value="Winged helix-like DNA-binding domain superfamily/Winged helix DNA-binding domain"/>
    <property type="match status" value="1"/>
</dbReference>
<dbReference type="Proteomes" id="UP000326546">
    <property type="component" value="Chromosome"/>
</dbReference>